<dbReference type="Gene3D" id="6.10.10.10">
    <property type="entry name" value="Flagellar export chaperone, C-terminal domain"/>
    <property type="match status" value="1"/>
</dbReference>
<feature type="domain" description="Flagellin C-terminal" evidence="5">
    <location>
        <begin position="199"/>
        <end position="282"/>
    </location>
</feature>
<gene>
    <name evidence="6" type="ORF">C2I19_07235</name>
</gene>
<reference evidence="7" key="1">
    <citation type="submission" date="2018-02" db="EMBL/GenBank/DDBJ databases">
        <authorList>
            <person name="O'Hara-Hanley K."/>
            <person name="Soby S."/>
        </authorList>
    </citation>
    <scope>NUCLEOTIDE SEQUENCE [LARGE SCALE GENOMIC DNA]</scope>
    <source>
        <strain evidence="7">MWU14-2602</strain>
    </source>
</reference>
<comment type="caution">
    <text evidence="6">The sequence shown here is derived from an EMBL/GenBank/DDBJ whole genome shotgun (WGS) entry which is preliminary data.</text>
</comment>
<dbReference type="InterPro" id="IPR046358">
    <property type="entry name" value="Flagellin_C"/>
</dbReference>
<dbReference type="GO" id="GO:0005198">
    <property type="term" value="F:structural molecule activity"/>
    <property type="evidence" value="ECO:0007669"/>
    <property type="project" value="UniProtKB-UniRule"/>
</dbReference>
<dbReference type="SUPFAM" id="SSF64518">
    <property type="entry name" value="Phase 1 flagellin"/>
    <property type="match status" value="1"/>
</dbReference>
<keyword evidence="3" id="KW-0964">Secreted</keyword>
<sequence>MAITVNTNVASLGAQINLNNSQNSLQQSLQRLSSGLRVNSAKDDAAGLAISQTLTSAIRGNNQAIKNANDGISVGQTAEGALGSIANNLQRIREIAVQASNGSVSNTNRSQLQNEVDQLTQEISRIVQTTQFNGTSLLSGGSALSFQVGSSGSTDNQVAVTATDLSSGNNVLCAYASSLTATGTINITSQSGASAILSSLDKDIATVSTVRSTWGSVQNRFDAVVSNLQNYVQNLSAANSRIVDVDFASETANLTKNQILQQAGSSILKQANSLPQSALTLLQ</sequence>
<dbReference type="GO" id="GO:0009288">
    <property type="term" value="C:bacterial-type flagellum"/>
    <property type="evidence" value="ECO:0007669"/>
    <property type="project" value="UniProtKB-SubCell"/>
</dbReference>
<keyword evidence="6" id="KW-0966">Cell projection</keyword>
<evidence type="ECO:0000259" key="4">
    <source>
        <dbReference type="Pfam" id="PF00669"/>
    </source>
</evidence>
<dbReference type="Pfam" id="PF00669">
    <property type="entry name" value="Flagellin_N"/>
    <property type="match status" value="1"/>
</dbReference>
<comment type="subcellular location">
    <subcellularLocation>
        <location evidence="3">Secreted</location>
    </subcellularLocation>
    <subcellularLocation>
        <location evidence="3">Bacterial flagellum</location>
    </subcellularLocation>
</comment>
<dbReference type="PRINTS" id="PR00207">
    <property type="entry name" value="FLAGELLIN"/>
</dbReference>
<protein>
    <recommendedName>
        <fullName evidence="3">Flagellin</fullName>
    </recommendedName>
</protein>
<evidence type="ECO:0000313" key="7">
    <source>
        <dbReference type="Proteomes" id="UP000237082"/>
    </source>
</evidence>
<accession>A0A2S5DHS0</accession>
<keyword evidence="7" id="KW-1185">Reference proteome</keyword>
<dbReference type="InterPro" id="IPR001492">
    <property type="entry name" value="Flagellin"/>
</dbReference>
<dbReference type="InterPro" id="IPR042187">
    <property type="entry name" value="Flagellin_C_sub2"/>
</dbReference>
<dbReference type="AlphaFoldDB" id="A0A2S5DHS0"/>
<proteinExistence type="inferred from homology"/>
<organism evidence="6 7">
    <name type="scientific">Chromobacterium alticapitis</name>
    <dbReference type="NCBI Taxonomy" id="2073169"/>
    <lineage>
        <taxon>Bacteria</taxon>
        <taxon>Pseudomonadati</taxon>
        <taxon>Pseudomonadota</taxon>
        <taxon>Betaproteobacteria</taxon>
        <taxon>Neisseriales</taxon>
        <taxon>Chromobacteriaceae</taxon>
        <taxon>Chromobacterium</taxon>
    </lineage>
</organism>
<dbReference type="RefSeq" id="WP_103902037.1">
    <property type="nucleotide sequence ID" value="NZ_PQWB01000026.1"/>
</dbReference>
<evidence type="ECO:0000313" key="6">
    <source>
        <dbReference type="EMBL" id="POZ62635.1"/>
    </source>
</evidence>
<dbReference type="OrthoDB" id="9796789at2"/>
<keyword evidence="6" id="KW-0282">Flagellum</keyword>
<dbReference type="EMBL" id="PQWB01000026">
    <property type="protein sequence ID" value="POZ62635.1"/>
    <property type="molecule type" value="Genomic_DNA"/>
</dbReference>
<dbReference type="InterPro" id="IPR001029">
    <property type="entry name" value="Flagellin_N"/>
</dbReference>
<comment type="similarity">
    <text evidence="1 3">Belongs to the bacterial flagellin family.</text>
</comment>
<dbReference type="PANTHER" id="PTHR42792:SF2">
    <property type="entry name" value="FLAGELLIN"/>
    <property type="match status" value="1"/>
</dbReference>
<evidence type="ECO:0000256" key="1">
    <source>
        <dbReference type="ARBA" id="ARBA00005709"/>
    </source>
</evidence>
<keyword evidence="6" id="KW-0969">Cilium</keyword>
<name>A0A2S5DHS0_9NEIS</name>
<evidence type="ECO:0000256" key="3">
    <source>
        <dbReference type="RuleBase" id="RU362073"/>
    </source>
</evidence>
<dbReference type="PANTHER" id="PTHR42792">
    <property type="entry name" value="FLAGELLIN"/>
    <property type="match status" value="1"/>
</dbReference>
<keyword evidence="2 3" id="KW-0975">Bacterial flagellum</keyword>
<dbReference type="GO" id="GO:0005576">
    <property type="term" value="C:extracellular region"/>
    <property type="evidence" value="ECO:0007669"/>
    <property type="project" value="UniProtKB-SubCell"/>
</dbReference>
<dbReference type="Gene3D" id="1.20.1330.10">
    <property type="entry name" value="f41 fragment of flagellin, N-terminal domain"/>
    <property type="match status" value="1"/>
</dbReference>
<evidence type="ECO:0000256" key="2">
    <source>
        <dbReference type="ARBA" id="ARBA00023143"/>
    </source>
</evidence>
<comment type="function">
    <text evidence="3">Flagellin is the subunit protein which polymerizes to form the filaments of bacterial flagella.</text>
</comment>
<dbReference type="Proteomes" id="UP000237082">
    <property type="component" value="Unassembled WGS sequence"/>
</dbReference>
<dbReference type="Pfam" id="PF00700">
    <property type="entry name" value="Flagellin_C"/>
    <property type="match status" value="1"/>
</dbReference>
<evidence type="ECO:0000259" key="5">
    <source>
        <dbReference type="Pfam" id="PF00700"/>
    </source>
</evidence>
<feature type="domain" description="Flagellin N-terminal" evidence="4">
    <location>
        <begin position="5"/>
        <end position="140"/>
    </location>
</feature>